<proteinExistence type="predicted"/>
<dbReference type="GO" id="GO:0016616">
    <property type="term" value="F:oxidoreductase activity, acting on the CH-OH group of donors, NAD or NADP as acceptor"/>
    <property type="evidence" value="ECO:0007669"/>
    <property type="project" value="InterPro"/>
</dbReference>
<dbReference type="Pfam" id="PF00248">
    <property type="entry name" value="Aldo_ket_red"/>
    <property type="match status" value="2"/>
</dbReference>
<dbReference type="PANTHER" id="PTHR11732">
    <property type="entry name" value="ALDO/KETO REDUCTASE"/>
    <property type="match status" value="1"/>
</dbReference>
<evidence type="ECO:0000256" key="1">
    <source>
        <dbReference type="ARBA" id="ARBA00023002"/>
    </source>
</evidence>
<accession>A0A443N5I0</accession>
<dbReference type="SUPFAM" id="SSF51430">
    <property type="entry name" value="NAD(P)-linked oxidoreductase"/>
    <property type="match status" value="2"/>
</dbReference>
<dbReference type="FunFam" id="3.20.20.100:FF:000014">
    <property type="entry name" value="NAD(P)-linked oxidoreductase superfamily protein"/>
    <property type="match status" value="2"/>
</dbReference>
<dbReference type="InterPro" id="IPR036812">
    <property type="entry name" value="NAD(P)_OxRdtase_dom_sf"/>
</dbReference>
<dbReference type="InterPro" id="IPR010987">
    <property type="entry name" value="Glutathione-S-Trfase_C-like"/>
</dbReference>
<dbReference type="STRING" id="337451.A0A443N5I0"/>
<comment type="caution">
    <text evidence="3">The sequence shown here is derived from an EMBL/GenBank/DDBJ whole genome shotgun (WGS) entry which is preliminary data.</text>
</comment>
<dbReference type="InterPro" id="IPR004046">
    <property type="entry name" value="GST_C"/>
</dbReference>
<keyword evidence="1" id="KW-0560">Oxidoreductase</keyword>
<organism evidence="3 4">
    <name type="scientific">Cinnamomum micranthum f. kanehirae</name>
    <dbReference type="NCBI Taxonomy" id="337451"/>
    <lineage>
        <taxon>Eukaryota</taxon>
        <taxon>Viridiplantae</taxon>
        <taxon>Streptophyta</taxon>
        <taxon>Embryophyta</taxon>
        <taxon>Tracheophyta</taxon>
        <taxon>Spermatophyta</taxon>
        <taxon>Magnoliopsida</taxon>
        <taxon>Magnoliidae</taxon>
        <taxon>Laurales</taxon>
        <taxon>Lauraceae</taxon>
        <taxon>Cinnamomum</taxon>
    </lineage>
</organism>
<evidence type="ECO:0000313" key="4">
    <source>
        <dbReference type="Proteomes" id="UP000283530"/>
    </source>
</evidence>
<dbReference type="InterPro" id="IPR036282">
    <property type="entry name" value="Glutathione-S-Trfase_C_sf"/>
</dbReference>
<dbReference type="PROSITE" id="PS00062">
    <property type="entry name" value="ALDOKETO_REDUCTASE_2"/>
    <property type="match status" value="2"/>
</dbReference>
<dbReference type="EMBL" id="QPKB01000001">
    <property type="protein sequence ID" value="RWR73778.1"/>
    <property type="molecule type" value="Genomic_DNA"/>
</dbReference>
<dbReference type="AlphaFoldDB" id="A0A443N5I0"/>
<dbReference type="PROSITE" id="PS50405">
    <property type="entry name" value="GST_CTER"/>
    <property type="match status" value="1"/>
</dbReference>
<dbReference type="Gene3D" id="3.20.20.100">
    <property type="entry name" value="NADP-dependent oxidoreductase domain"/>
    <property type="match status" value="2"/>
</dbReference>
<dbReference type="CDD" id="cd19124">
    <property type="entry name" value="AKR_AKR4A_4B"/>
    <property type="match status" value="2"/>
</dbReference>
<evidence type="ECO:0000259" key="2">
    <source>
        <dbReference type="PROSITE" id="PS50405"/>
    </source>
</evidence>
<dbReference type="PROSITE" id="PS00063">
    <property type="entry name" value="ALDOKETO_REDUCTASE_3"/>
    <property type="match status" value="2"/>
</dbReference>
<dbReference type="InterPro" id="IPR044497">
    <property type="entry name" value="AKR4A/B"/>
</dbReference>
<dbReference type="GO" id="GO:0004364">
    <property type="term" value="F:glutathione transferase activity"/>
    <property type="evidence" value="ECO:0007669"/>
    <property type="project" value="InterPro"/>
</dbReference>
<dbReference type="InterPro" id="IPR020471">
    <property type="entry name" value="AKR"/>
</dbReference>
<feature type="domain" description="GST C-terminal" evidence="2">
    <location>
        <begin position="278"/>
        <end position="427"/>
    </location>
</feature>
<dbReference type="Gene3D" id="1.20.1050.10">
    <property type="match status" value="1"/>
</dbReference>
<dbReference type="Pfam" id="PF00043">
    <property type="entry name" value="GST_C"/>
    <property type="match status" value="1"/>
</dbReference>
<name>A0A443N5I0_9MAGN</name>
<dbReference type="InterPro" id="IPR018170">
    <property type="entry name" value="Aldo/ket_reductase_CS"/>
</dbReference>
<keyword evidence="4" id="KW-1185">Reference proteome</keyword>
<reference evidence="3 4" key="1">
    <citation type="journal article" date="2019" name="Nat. Plants">
        <title>Stout camphor tree genome fills gaps in understanding of flowering plant genome evolution.</title>
        <authorList>
            <person name="Chaw S.M."/>
            <person name="Liu Y.C."/>
            <person name="Wu Y.W."/>
            <person name="Wang H.Y."/>
            <person name="Lin C.I."/>
            <person name="Wu C.S."/>
            <person name="Ke H.M."/>
            <person name="Chang L.Y."/>
            <person name="Hsu C.Y."/>
            <person name="Yang H.T."/>
            <person name="Sudianto E."/>
            <person name="Hsu M.H."/>
            <person name="Wu K.P."/>
            <person name="Wang L.N."/>
            <person name="Leebens-Mack J.H."/>
            <person name="Tsai I.J."/>
        </authorList>
    </citation>
    <scope>NUCLEOTIDE SEQUENCE [LARGE SCALE GENOMIC DNA]</scope>
    <source>
        <strain evidence="4">cv. Chaw 1501</strain>
        <tissue evidence="3">Young leaves</tissue>
    </source>
</reference>
<dbReference type="PROSITE" id="PS00798">
    <property type="entry name" value="ALDOKETO_REDUCTASE_1"/>
    <property type="match status" value="2"/>
</dbReference>
<dbReference type="GO" id="GO:0006749">
    <property type="term" value="P:glutathione metabolic process"/>
    <property type="evidence" value="ECO:0007669"/>
    <property type="project" value="InterPro"/>
</dbReference>
<gene>
    <name evidence="3" type="ORF">CKAN_00208000</name>
</gene>
<protein>
    <submittedName>
        <fullName evidence="3">Aldo/keto reductase</fullName>
    </submittedName>
</protein>
<sequence length="736" mass="82415">MKFEEQQSNRIGFNMGSIPEVVLNSGHKLPLIGMGTVQIPPPPHEQLVSALLTAIEVGYRHFDTSLVYQSEAALGEAIAEALRQGLIKSRDELFITSKLWCSDAHHDLVVPALKNSLKRLGLEYLDLYLVHFPLGLKPGIYTFLFKKEDLVPMDMKSVWEAMESCQDLGLTKSIGVSNFSCKKISDLLSTAKIPPAVNQVEMNPGWQQKKLRDFCKEKGIHVVAWGPLGANGTFWGSSAVLESPILKEIAESKGKTVAQVSLRWAYEQGVSMVVKSFNKERMAQNLQIFYLELTEEDHNKINLMPQNRGFSGEMYVSPQGPFKTKSKGEAAKKEFINCLKLLERELEDKPFYSGKSLGYVDVVLVPFACWFYMYETDDNFSIENECPKLIAWVKRCMEKESVSKVLSGPSQANEHSSSSNMRSIPEVVLSSGHKFPVIGMGTAQSQVPPPSYQQLVSVFITAIEVGYRHFDTAPLYETEAPLGEAIAEVLHRGLIKNRDELFITSKLWCTDAHAGLVVPALKNSLKRLGLEYLDLYLIHCPVSMKPGVDAFTIKKEDLVPMDLKSVWEGMEECQNLGLAKSIGISNFSSKKIEELLSIAKIPPAVNQVEMNPGWQQKKLRDFCKEKGIHVCAWGPLGAKGTYWGSSAIMDSPILKEIAESKGKTVAQVSLRWMYDQGVSMLVKSFNKERMTQNLQIFDWELTEEDYNKINQMPQNSGLREGGGLFKTLVEFLDEEA</sequence>
<evidence type="ECO:0000313" key="3">
    <source>
        <dbReference type="EMBL" id="RWR73778.1"/>
    </source>
</evidence>
<dbReference type="Proteomes" id="UP000283530">
    <property type="component" value="Unassembled WGS sequence"/>
</dbReference>
<dbReference type="SUPFAM" id="SSF47616">
    <property type="entry name" value="GST C-terminal domain-like"/>
    <property type="match status" value="1"/>
</dbReference>
<dbReference type="CDD" id="cd03185">
    <property type="entry name" value="GST_C_Tau"/>
    <property type="match status" value="1"/>
</dbReference>
<dbReference type="GO" id="GO:0044550">
    <property type="term" value="P:secondary metabolite biosynthetic process"/>
    <property type="evidence" value="ECO:0007669"/>
    <property type="project" value="UniProtKB-ARBA"/>
</dbReference>
<dbReference type="InterPro" id="IPR023210">
    <property type="entry name" value="NADP_OxRdtase_dom"/>
</dbReference>
<dbReference type="OrthoDB" id="416253at2759"/>
<dbReference type="PRINTS" id="PR00069">
    <property type="entry name" value="ALDKETRDTASE"/>
</dbReference>
<dbReference type="InterPro" id="IPR045074">
    <property type="entry name" value="GST_C_Tau"/>
</dbReference>